<comment type="caution">
    <text evidence="1">The sequence shown here is derived from an EMBL/GenBank/DDBJ whole genome shotgun (WGS) entry which is preliminary data.</text>
</comment>
<protein>
    <recommendedName>
        <fullName evidence="2">Hypoxanthine phosphoribosyltransferase</fullName>
    </recommendedName>
</protein>
<dbReference type="InterPro" id="IPR029057">
    <property type="entry name" value="PRTase-like"/>
</dbReference>
<dbReference type="EMBL" id="BARW01020656">
    <property type="protein sequence ID" value="GAI94157.1"/>
    <property type="molecule type" value="Genomic_DNA"/>
</dbReference>
<sequence>MLKNNEIDEILITEKEIREKVTELGKKITRDYQGKDLV</sequence>
<evidence type="ECO:0008006" key="2">
    <source>
        <dbReference type="Google" id="ProtNLM"/>
    </source>
</evidence>
<gene>
    <name evidence="1" type="ORF">S12H4_34852</name>
</gene>
<accession>X1SM64</accession>
<feature type="non-terminal residue" evidence="1">
    <location>
        <position position="38"/>
    </location>
</feature>
<reference evidence="1" key="1">
    <citation type="journal article" date="2014" name="Front. Microbiol.">
        <title>High frequency of phylogenetically diverse reductive dehalogenase-homologous genes in deep subseafloor sedimentary metagenomes.</title>
        <authorList>
            <person name="Kawai M."/>
            <person name="Futagami T."/>
            <person name="Toyoda A."/>
            <person name="Takaki Y."/>
            <person name="Nishi S."/>
            <person name="Hori S."/>
            <person name="Arai W."/>
            <person name="Tsubouchi T."/>
            <person name="Morono Y."/>
            <person name="Uchiyama I."/>
            <person name="Ito T."/>
            <person name="Fujiyama A."/>
            <person name="Inagaki F."/>
            <person name="Takami H."/>
        </authorList>
    </citation>
    <scope>NUCLEOTIDE SEQUENCE</scope>
    <source>
        <strain evidence="1">Expedition CK06-06</strain>
    </source>
</reference>
<organism evidence="1">
    <name type="scientific">marine sediment metagenome</name>
    <dbReference type="NCBI Taxonomy" id="412755"/>
    <lineage>
        <taxon>unclassified sequences</taxon>
        <taxon>metagenomes</taxon>
        <taxon>ecological metagenomes</taxon>
    </lineage>
</organism>
<name>X1SM64_9ZZZZ</name>
<dbReference type="AlphaFoldDB" id="X1SM64"/>
<evidence type="ECO:0000313" key="1">
    <source>
        <dbReference type="EMBL" id="GAI94157.1"/>
    </source>
</evidence>
<dbReference type="Gene3D" id="3.40.50.2020">
    <property type="match status" value="1"/>
</dbReference>
<proteinExistence type="predicted"/>